<evidence type="ECO:0000313" key="1">
    <source>
        <dbReference type="EMBL" id="GIH34708.1"/>
    </source>
</evidence>
<dbReference type="Proteomes" id="UP000651728">
    <property type="component" value="Unassembled WGS sequence"/>
</dbReference>
<sequence length="179" mass="19762">MTWDVEALMALRVDEIVQLFEGGVPEGMSLSTNEWLTLIEALTQFVTIPNREKVTRHLQAIEALQHILDAAHESGSLDRTEIVIRRLNLAAVLIGRGETGLAGLNPVSAADLFLAEVPYSLVDADALAKNWRKLDLQTIRKLRFIKNMIAPLRVIEKALPPGGAKLAAQDWLHLSDSLP</sequence>
<gene>
    <name evidence="1" type="ORF">Mam01_48720</name>
</gene>
<proteinExistence type="predicted"/>
<organism evidence="1 2">
    <name type="scientific">Microbispora amethystogenes</name>
    <dbReference type="NCBI Taxonomy" id="1427754"/>
    <lineage>
        <taxon>Bacteria</taxon>
        <taxon>Bacillati</taxon>
        <taxon>Actinomycetota</taxon>
        <taxon>Actinomycetes</taxon>
        <taxon>Streptosporangiales</taxon>
        <taxon>Streptosporangiaceae</taxon>
        <taxon>Microbispora</taxon>
    </lineage>
</organism>
<dbReference type="EMBL" id="BOOB01000038">
    <property type="protein sequence ID" value="GIH34708.1"/>
    <property type="molecule type" value="Genomic_DNA"/>
</dbReference>
<keyword evidence="2" id="KW-1185">Reference proteome</keyword>
<reference evidence="1 2" key="1">
    <citation type="submission" date="2021-01" db="EMBL/GenBank/DDBJ databases">
        <title>Whole genome shotgun sequence of Microbispora amethystogenes NBRC 101907.</title>
        <authorList>
            <person name="Komaki H."/>
            <person name="Tamura T."/>
        </authorList>
    </citation>
    <scope>NUCLEOTIDE SEQUENCE [LARGE SCALE GENOMIC DNA]</scope>
    <source>
        <strain evidence="1 2">NBRC 101907</strain>
    </source>
</reference>
<comment type="caution">
    <text evidence="1">The sequence shown here is derived from an EMBL/GenBank/DDBJ whole genome shotgun (WGS) entry which is preliminary data.</text>
</comment>
<accession>A0ABQ4FIS6</accession>
<name>A0ABQ4FIS6_9ACTN</name>
<protein>
    <submittedName>
        <fullName evidence="1">Uncharacterized protein</fullName>
    </submittedName>
</protein>
<dbReference type="RefSeq" id="WP_204287496.1">
    <property type="nucleotide sequence ID" value="NZ_BAABEJ010000020.1"/>
</dbReference>
<evidence type="ECO:0000313" key="2">
    <source>
        <dbReference type="Proteomes" id="UP000651728"/>
    </source>
</evidence>